<keyword evidence="2" id="KW-0472">Membrane</keyword>
<proteinExistence type="predicted"/>
<dbReference type="CTD" id="20240278"/>
<evidence type="ECO:0000313" key="4">
    <source>
        <dbReference type="Proteomes" id="UP000030746"/>
    </source>
</evidence>
<organism evidence="3 4">
    <name type="scientific">Lottia gigantea</name>
    <name type="common">Giant owl limpet</name>
    <dbReference type="NCBI Taxonomy" id="225164"/>
    <lineage>
        <taxon>Eukaryota</taxon>
        <taxon>Metazoa</taxon>
        <taxon>Spiralia</taxon>
        <taxon>Lophotrochozoa</taxon>
        <taxon>Mollusca</taxon>
        <taxon>Gastropoda</taxon>
        <taxon>Patellogastropoda</taxon>
        <taxon>Lottioidea</taxon>
        <taxon>Lottiidae</taxon>
        <taxon>Lottia</taxon>
    </lineage>
</organism>
<feature type="compositionally biased region" description="Acidic residues" evidence="1">
    <location>
        <begin position="256"/>
        <end position="273"/>
    </location>
</feature>
<dbReference type="EMBL" id="KB202823">
    <property type="protein sequence ID" value="ESO87882.1"/>
    <property type="molecule type" value="Genomic_DNA"/>
</dbReference>
<evidence type="ECO:0000256" key="2">
    <source>
        <dbReference type="SAM" id="Phobius"/>
    </source>
</evidence>
<evidence type="ECO:0000313" key="3">
    <source>
        <dbReference type="EMBL" id="ESO87882.1"/>
    </source>
</evidence>
<dbReference type="Proteomes" id="UP000030746">
    <property type="component" value="Unassembled WGS sequence"/>
</dbReference>
<feature type="region of interest" description="Disordered" evidence="1">
    <location>
        <begin position="301"/>
        <end position="329"/>
    </location>
</feature>
<feature type="compositionally biased region" description="Acidic residues" evidence="1">
    <location>
        <begin position="317"/>
        <end position="329"/>
    </location>
</feature>
<protein>
    <submittedName>
        <fullName evidence="3">Uncharacterized protein</fullName>
    </submittedName>
</protein>
<keyword evidence="2" id="KW-1133">Transmembrane helix</keyword>
<accession>V3ZU56</accession>
<feature type="compositionally biased region" description="Low complexity" evidence="1">
    <location>
        <begin position="212"/>
        <end position="229"/>
    </location>
</feature>
<dbReference type="AlphaFoldDB" id="V3ZU56"/>
<feature type="compositionally biased region" description="Basic and acidic residues" evidence="1">
    <location>
        <begin position="274"/>
        <end position="288"/>
    </location>
</feature>
<sequence length="329" mass="37450">MNETDIISENVTQIITTLLPLTTSTADSFTTTFVSLETTEITTSLSQLTTETTGLSVEIMAIPSFSRHVLYISVCSISAALTLITAFIILLKVFFFPDKYIFKNPPSNSPRPSLDELPPAPNPVQYRLADYPVYQDSVSKRVSEKRSSIYAKPEIYGTFINPTFYEDAYERWRRQEAENIYTTEPIYISPRAIRPVVFNNGIYATYSPQPQPRLTLQQQPGLALQPQPRLKLHDDDNPYDDNGDAVNQDGDYIEVNQDDDDENGVEESWDDESFSERPGDNEAVPRRIIDPRISKISIFTHGDQDGYRSSGQHWQEMEDDDEVDGFEYL</sequence>
<keyword evidence="2" id="KW-0812">Transmembrane</keyword>
<feature type="region of interest" description="Disordered" evidence="1">
    <location>
        <begin position="209"/>
        <end position="288"/>
    </location>
</feature>
<dbReference type="RefSeq" id="XP_009061483.1">
    <property type="nucleotide sequence ID" value="XM_009063235.1"/>
</dbReference>
<evidence type="ECO:0000256" key="1">
    <source>
        <dbReference type="SAM" id="MobiDB-lite"/>
    </source>
</evidence>
<reference evidence="3 4" key="1">
    <citation type="journal article" date="2013" name="Nature">
        <title>Insights into bilaterian evolution from three spiralian genomes.</title>
        <authorList>
            <person name="Simakov O."/>
            <person name="Marletaz F."/>
            <person name="Cho S.J."/>
            <person name="Edsinger-Gonzales E."/>
            <person name="Havlak P."/>
            <person name="Hellsten U."/>
            <person name="Kuo D.H."/>
            <person name="Larsson T."/>
            <person name="Lv J."/>
            <person name="Arendt D."/>
            <person name="Savage R."/>
            <person name="Osoegawa K."/>
            <person name="de Jong P."/>
            <person name="Grimwood J."/>
            <person name="Chapman J.A."/>
            <person name="Shapiro H."/>
            <person name="Aerts A."/>
            <person name="Otillar R.P."/>
            <person name="Terry A.Y."/>
            <person name="Boore J.L."/>
            <person name="Grigoriev I.V."/>
            <person name="Lindberg D.R."/>
            <person name="Seaver E.C."/>
            <person name="Weisblat D.A."/>
            <person name="Putnam N.H."/>
            <person name="Rokhsar D.S."/>
        </authorList>
    </citation>
    <scope>NUCLEOTIDE SEQUENCE [LARGE SCALE GENOMIC DNA]</scope>
</reference>
<dbReference type="HOGENOM" id="CLU_845411_0_0_1"/>
<feature type="transmembrane region" description="Helical" evidence="2">
    <location>
        <begin position="69"/>
        <end position="95"/>
    </location>
</feature>
<gene>
    <name evidence="3" type="ORF">LOTGIDRAFT_166184</name>
</gene>
<dbReference type="GeneID" id="20240278"/>
<dbReference type="KEGG" id="lgi:LOTGIDRAFT_166184"/>
<keyword evidence="4" id="KW-1185">Reference proteome</keyword>
<name>V3ZU56_LOTGI</name>